<dbReference type="EMBL" id="SJPK01000017">
    <property type="protein sequence ID" value="TWT56084.1"/>
    <property type="molecule type" value="Genomic_DNA"/>
</dbReference>
<sequence length="85" mass="9025">MARGVINDPGERSVLFQSNNEVIIAGCGGDKLILGGVIAGWTFGSLGDTGSVIAGSRESYRRLAWLEYEGSGFLGQAKSWINFEA</sequence>
<dbReference type="Proteomes" id="UP000318053">
    <property type="component" value="Unassembled WGS sequence"/>
</dbReference>
<reference evidence="1 2" key="1">
    <citation type="submission" date="2019-02" db="EMBL/GenBank/DDBJ databases">
        <title>Deep-cultivation of Planctomycetes and their phenomic and genomic characterization uncovers novel biology.</title>
        <authorList>
            <person name="Wiegand S."/>
            <person name="Jogler M."/>
            <person name="Boedeker C."/>
            <person name="Pinto D."/>
            <person name="Vollmers J."/>
            <person name="Rivas-Marin E."/>
            <person name="Kohn T."/>
            <person name="Peeters S.H."/>
            <person name="Heuer A."/>
            <person name="Rast P."/>
            <person name="Oberbeckmann S."/>
            <person name="Bunk B."/>
            <person name="Jeske O."/>
            <person name="Meyerdierks A."/>
            <person name="Storesund J.E."/>
            <person name="Kallscheuer N."/>
            <person name="Luecker S."/>
            <person name="Lage O.M."/>
            <person name="Pohl T."/>
            <person name="Merkel B.J."/>
            <person name="Hornburger P."/>
            <person name="Mueller R.-W."/>
            <person name="Bruemmer F."/>
            <person name="Labrenz M."/>
            <person name="Spormann A.M."/>
            <person name="Op Den Camp H."/>
            <person name="Overmann J."/>
            <person name="Amann R."/>
            <person name="Jetten M.S.M."/>
            <person name="Mascher T."/>
            <person name="Medema M.H."/>
            <person name="Devos D.P."/>
            <person name="Kaster A.-K."/>
            <person name="Ovreas L."/>
            <person name="Rohde M."/>
            <person name="Galperin M.Y."/>
            <person name="Jogler C."/>
        </authorList>
    </citation>
    <scope>NUCLEOTIDE SEQUENCE [LARGE SCALE GENOMIC DNA]</scope>
    <source>
        <strain evidence="1 2">CA85</strain>
    </source>
</reference>
<accession>A0A5C5WYP8</accession>
<dbReference type="AlphaFoldDB" id="A0A5C5WYP8"/>
<evidence type="ECO:0000313" key="2">
    <source>
        <dbReference type="Proteomes" id="UP000318053"/>
    </source>
</evidence>
<gene>
    <name evidence="1" type="ORF">CA85_45570</name>
</gene>
<protein>
    <submittedName>
        <fullName evidence="1">Uncharacterized protein</fullName>
    </submittedName>
</protein>
<proteinExistence type="predicted"/>
<keyword evidence="2" id="KW-1185">Reference proteome</keyword>
<organism evidence="1 2">
    <name type="scientific">Allorhodopirellula solitaria</name>
    <dbReference type="NCBI Taxonomy" id="2527987"/>
    <lineage>
        <taxon>Bacteria</taxon>
        <taxon>Pseudomonadati</taxon>
        <taxon>Planctomycetota</taxon>
        <taxon>Planctomycetia</taxon>
        <taxon>Pirellulales</taxon>
        <taxon>Pirellulaceae</taxon>
        <taxon>Allorhodopirellula</taxon>
    </lineage>
</organism>
<comment type="caution">
    <text evidence="1">The sequence shown here is derived from an EMBL/GenBank/DDBJ whole genome shotgun (WGS) entry which is preliminary data.</text>
</comment>
<evidence type="ECO:0000313" key="1">
    <source>
        <dbReference type="EMBL" id="TWT56084.1"/>
    </source>
</evidence>
<name>A0A5C5WYP8_9BACT</name>